<evidence type="ECO:0008006" key="4">
    <source>
        <dbReference type="Google" id="ProtNLM"/>
    </source>
</evidence>
<proteinExistence type="predicted"/>
<reference evidence="2" key="1">
    <citation type="submission" date="2016-04" db="EMBL/GenBank/DDBJ databases">
        <authorList>
            <person name="Nguyen H.D."/>
            <person name="Kesanakurti P."/>
            <person name="Cullis J."/>
            <person name="Levesque C.A."/>
            <person name="Hambleton S."/>
        </authorList>
    </citation>
    <scope>NUCLEOTIDE SEQUENCE</scope>
    <source>
        <strain evidence="2">DAOMC 238032</strain>
    </source>
</reference>
<feature type="region of interest" description="Disordered" evidence="1">
    <location>
        <begin position="43"/>
        <end position="68"/>
    </location>
</feature>
<reference evidence="2" key="2">
    <citation type="journal article" date="2019" name="IMA Fungus">
        <title>Genome sequencing and comparison of five Tilletia species to identify candidate genes for the detection of regulated species infecting wheat.</title>
        <authorList>
            <person name="Nguyen H.D.T."/>
            <person name="Sultana T."/>
            <person name="Kesanakurti P."/>
            <person name="Hambleton S."/>
        </authorList>
    </citation>
    <scope>NUCLEOTIDE SEQUENCE</scope>
    <source>
        <strain evidence="2">DAOMC 238032</strain>
    </source>
</reference>
<dbReference type="PANTHER" id="PTHR31569">
    <property type="entry name" value="SWIM-TYPE DOMAIN-CONTAINING PROTEIN"/>
    <property type="match status" value="1"/>
</dbReference>
<dbReference type="EMBL" id="LWDD02002797">
    <property type="protein sequence ID" value="KAE8239146.1"/>
    <property type="molecule type" value="Genomic_DNA"/>
</dbReference>
<sequence length="432" mass="48722">RNPDLSPQKRRITGAATSSYKVECPAKIKIEIAAPLRRTVAASTSSSVGTSVTALGSASPSSLPGPSRDDSIVKVEYYWKHEGHEPGSLADMAKQRNCQPVRDWIETQVKAGRTVNQIMGAARLSLEQLRSIMQNTTTTIDASIRVRYNDVYNITRRLKVERAQKSADGRQSCDRWAQELSGEGWCASFVDSLQLSATNEKVWAMFLMSPVGKEVLCKPGSAVWCLDSTHNTGYGMSRNEKMFLTTIIVRSQDTGTGFPAAFMLTPSETQIPLTHFLHWLRARVPAPSDIMVDCSATEKAAIDSAFSSHASPPRILLCQWHVLRAWEENIKDKIKLRRLDDIGCAQSRELQTTCRALLRNLVYARSPETFQQLLAEFQREWGMFFPDFLAYFRREWQVKRPPSSWSMAFRKHAHFGIDTNNYVESWHGTLKV</sequence>
<comment type="caution">
    <text evidence="2">The sequence shown here is derived from an EMBL/GenBank/DDBJ whole genome shotgun (WGS) entry which is preliminary data.</text>
</comment>
<feature type="non-terminal residue" evidence="2">
    <location>
        <position position="1"/>
    </location>
</feature>
<feature type="compositionally biased region" description="Low complexity" evidence="1">
    <location>
        <begin position="43"/>
        <end position="66"/>
    </location>
</feature>
<dbReference type="PANTHER" id="PTHR31569:SF4">
    <property type="entry name" value="SWIM-TYPE DOMAIN-CONTAINING PROTEIN"/>
    <property type="match status" value="1"/>
</dbReference>
<dbReference type="InterPro" id="IPR052579">
    <property type="entry name" value="Zinc_finger_SWIM"/>
</dbReference>
<dbReference type="AlphaFoldDB" id="A0A8T8SGH1"/>
<dbReference type="Proteomes" id="UP000077671">
    <property type="component" value="Unassembled WGS sequence"/>
</dbReference>
<evidence type="ECO:0000313" key="3">
    <source>
        <dbReference type="Proteomes" id="UP000077671"/>
    </source>
</evidence>
<name>A0A8T8SGH1_9BASI</name>
<evidence type="ECO:0000256" key="1">
    <source>
        <dbReference type="SAM" id="MobiDB-lite"/>
    </source>
</evidence>
<accession>A0A8T8SGH1</accession>
<gene>
    <name evidence="2" type="ORF">A4X03_0g8694</name>
</gene>
<evidence type="ECO:0000313" key="2">
    <source>
        <dbReference type="EMBL" id="KAE8239146.1"/>
    </source>
</evidence>
<organism evidence="2 3">
    <name type="scientific">Tilletia caries</name>
    <name type="common">wheat bunt fungus</name>
    <dbReference type="NCBI Taxonomy" id="13290"/>
    <lineage>
        <taxon>Eukaryota</taxon>
        <taxon>Fungi</taxon>
        <taxon>Dikarya</taxon>
        <taxon>Basidiomycota</taxon>
        <taxon>Ustilaginomycotina</taxon>
        <taxon>Exobasidiomycetes</taxon>
        <taxon>Tilletiales</taxon>
        <taxon>Tilletiaceae</taxon>
        <taxon>Tilletia</taxon>
    </lineage>
</organism>
<protein>
    <recommendedName>
        <fullName evidence="4">MULE transposase domain-containing protein</fullName>
    </recommendedName>
</protein>